<keyword evidence="1" id="KW-0812">Transmembrane</keyword>
<organism evidence="2 3">
    <name type="scientific">Sphingobacterium zhuxiongii</name>
    <dbReference type="NCBI Taxonomy" id="2662364"/>
    <lineage>
        <taxon>Bacteria</taxon>
        <taxon>Pseudomonadati</taxon>
        <taxon>Bacteroidota</taxon>
        <taxon>Sphingobacteriia</taxon>
        <taxon>Sphingobacteriales</taxon>
        <taxon>Sphingobacteriaceae</taxon>
        <taxon>Sphingobacterium</taxon>
    </lineage>
</organism>
<feature type="transmembrane region" description="Helical" evidence="1">
    <location>
        <begin position="47"/>
        <end position="69"/>
    </location>
</feature>
<name>A0A5Q0Q9A2_9SPHI</name>
<keyword evidence="1" id="KW-0472">Membrane</keyword>
<protein>
    <submittedName>
        <fullName evidence="2">Uncharacterized protein</fullName>
    </submittedName>
</protein>
<dbReference type="AlphaFoldDB" id="A0A5Q0Q9A2"/>
<dbReference type="KEGG" id="sphe:GFH32_07155"/>
<proteinExistence type="predicted"/>
<evidence type="ECO:0000313" key="3">
    <source>
        <dbReference type="Proteomes" id="UP000326921"/>
    </source>
</evidence>
<dbReference type="Proteomes" id="UP000326921">
    <property type="component" value="Chromosome"/>
</dbReference>
<keyword evidence="1" id="KW-1133">Transmembrane helix</keyword>
<gene>
    <name evidence="2" type="ORF">GFH32_07155</name>
</gene>
<evidence type="ECO:0000313" key="2">
    <source>
        <dbReference type="EMBL" id="QGA26113.1"/>
    </source>
</evidence>
<keyword evidence="3" id="KW-1185">Reference proteome</keyword>
<reference evidence="2 3" key="1">
    <citation type="submission" date="2019-10" db="EMBL/GenBank/DDBJ databases">
        <authorList>
            <person name="Dong K."/>
        </authorList>
    </citation>
    <scope>NUCLEOTIDE SEQUENCE [LARGE SCALE GENOMIC DNA]</scope>
    <source>
        <strain evidence="3">dk4302</strain>
    </source>
</reference>
<evidence type="ECO:0000256" key="1">
    <source>
        <dbReference type="SAM" id="Phobius"/>
    </source>
</evidence>
<accession>A0A5Q0Q9A2</accession>
<dbReference type="RefSeq" id="WP_153510649.1">
    <property type="nucleotide sequence ID" value="NZ_CP045652.1"/>
</dbReference>
<sequence length="451" mass="49493">MESKKNRDIIDHIVRSLRDKEELPYREGAWENFQSSQFGPKRSKSAVYYWAASAAAALLFGFFAVNRWVESPISENTLSTVNSGPSQEAIIAPETQDSNSTLLDYVQADNLQAGNSISSGANSSVSNWMSFQNTNPDYVSETSRTEFTIGDMQAASVDFVNKLANIPMLQPAGVVVEHSVNFANAKPRSDGPMNQVMAYQGDQFAVQSTGSAPKLSQKKFSFAEKFDLGLFVSPSSTDEQMNFGGGMLLGYNITKNLSVRTGLAYNQYQVGLMKDPVGNPETQVLASSDVLEQDAKYSMITMQASRTMILPNVNAVSGNVQAFEIPLEVKFKANSGIYASSGMTYAVVLNQNRFTHFIENANADLFDKGLPSSSKEMNDAVQPVTRKVKTDEQNVNTNNFGGFINLSIGKEMKVNKRLNLSVEPYVKLPVGSFKQADMNYTNGGIRIITNF</sequence>
<dbReference type="EMBL" id="CP045652">
    <property type="protein sequence ID" value="QGA26113.1"/>
    <property type="molecule type" value="Genomic_DNA"/>
</dbReference>